<dbReference type="KEGG" id="scia:HUG15_05715"/>
<evidence type="ECO:0000313" key="2">
    <source>
        <dbReference type="EMBL" id="QQK75151.1"/>
    </source>
</evidence>
<protein>
    <submittedName>
        <fullName evidence="2">Phage gp6-like head-tail connector protein</fullName>
    </submittedName>
</protein>
<evidence type="ECO:0000313" key="1">
    <source>
        <dbReference type="EMBL" id="QQK75090.1"/>
    </source>
</evidence>
<gene>
    <name evidence="1" type="ORF">HUG15_05380</name>
    <name evidence="2" type="ORF">HUG15_05715</name>
</gene>
<name>A0A7T6Z1C4_9BACI</name>
<organism evidence="2 3">
    <name type="scientific">Salicibibacter cibarius</name>
    <dbReference type="NCBI Taxonomy" id="2743000"/>
    <lineage>
        <taxon>Bacteria</taxon>
        <taxon>Bacillati</taxon>
        <taxon>Bacillota</taxon>
        <taxon>Bacilli</taxon>
        <taxon>Bacillales</taxon>
        <taxon>Bacillaceae</taxon>
        <taxon>Salicibibacter</taxon>
    </lineage>
</organism>
<reference evidence="2 3" key="1">
    <citation type="submission" date="2020-06" db="EMBL/GenBank/DDBJ databases">
        <title>Genomic analysis of Salicibibacter sp. NKC5-3.</title>
        <authorList>
            <person name="Oh Y.J."/>
        </authorList>
    </citation>
    <scope>NUCLEOTIDE SEQUENCE [LARGE SCALE GENOMIC DNA]</scope>
    <source>
        <strain evidence="2 3">NKC5-3</strain>
    </source>
</reference>
<dbReference type="EMBL" id="CP054705">
    <property type="protein sequence ID" value="QQK75090.1"/>
    <property type="molecule type" value="Genomic_DNA"/>
</dbReference>
<dbReference type="AlphaFoldDB" id="A0A7T6Z1C4"/>
<dbReference type="InterPro" id="IPR021146">
    <property type="entry name" value="Phage_gp6-like_head-tail"/>
</dbReference>
<evidence type="ECO:0000313" key="3">
    <source>
        <dbReference type="Proteomes" id="UP000595823"/>
    </source>
</evidence>
<dbReference type="RefSeq" id="WP_200127678.1">
    <property type="nucleotide sequence ID" value="NZ_CP054705.1"/>
</dbReference>
<proteinExistence type="predicted"/>
<dbReference type="NCBIfam" id="TIGR01560">
    <property type="entry name" value="put_DNA_pack"/>
    <property type="match status" value="2"/>
</dbReference>
<dbReference type="KEGG" id="scia:HUG15_05380"/>
<dbReference type="InterPro" id="IPR006450">
    <property type="entry name" value="Phage_HK97_gp6-like"/>
</dbReference>
<accession>A0A7T6Z1C4</accession>
<dbReference type="Proteomes" id="UP000595823">
    <property type="component" value="Chromosome"/>
</dbReference>
<dbReference type="Pfam" id="PF05135">
    <property type="entry name" value="Phage_connect_1"/>
    <property type="match status" value="1"/>
</dbReference>
<dbReference type="CDD" id="cd08054">
    <property type="entry name" value="gp6"/>
    <property type="match status" value="1"/>
</dbReference>
<keyword evidence="3" id="KW-1185">Reference proteome</keyword>
<dbReference type="Gene3D" id="1.10.3230.30">
    <property type="entry name" value="Phage gp6-like head-tail connector protein"/>
    <property type="match status" value="1"/>
</dbReference>
<dbReference type="NCBIfam" id="TIGR02215">
    <property type="entry name" value="phage_chp_gp8"/>
    <property type="match status" value="1"/>
</dbReference>
<sequence length="163" mass="18577">MSNLMIVTLDEAKLYLRIDNDMEDDFIKGLIITAEEHIKNVTRSSLKVHDRTYVVDNPDSVVEIPDKDIVQLDEVKAFDSNGIGFKTKAFRDGNVITHTTPGVPQMEIKYKVYDEYVPEPLRQAALLLIAHLYENRGIITDTNATQIPFTFQALVAPYRKGFF</sequence>
<dbReference type="InterPro" id="IPR011738">
    <property type="entry name" value="Phage_CHP"/>
</dbReference>
<dbReference type="EMBL" id="CP054705">
    <property type="protein sequence ID" value="QQK75151.1"/>
    <property type="molecule type" value="Genomic_DNA"/>
</dbReference>